<feature type="transmembrane region" description="Helical" evidence="1">
    <location>
        <begin position="196"/>
        <end position="218"/>
    </location>
</feature>
<keyword evidence="1" id="KW-1133">Transmembrane helix</keyword>
<feature type="transmembrane region" description="Helical" evidence="1">
    <location>
        <begin position="12"/>
        <end position="32"/>
    </location>
</feature>
<sequence>MEVNKVPLYSLIVNLVLIIILEIVNPTFVNIRNSYSKLTDVTTDMNTFDLNIAVYVLLIPLIMNTVIICVLGKYTHESARSMVKCYIASIYVSFMSFLFNITLSLVINLCTNQSFFLCNCAQLLSTLSLVVFNTFNILSVEIKELKYINNAKRVELNLMRANKKPCYLLALYFMLYFVFFVYLISRIVKVFSGLTVFFMTVISLILSFVVSYCNVMWYRKRTKM</sequence>
<evidence type="ECO:0000313" key="3">
    <source>
        <dbReference type="Proteomes" id="UP000030655"/>
    </source>
</evidence>
<feature type="transmembrane region" description="Helical" evidence="1">
    <location>
        <begin position="113"/>
        <end position="138"/>
    </location>
</feature>
<reference evidence="2 3" key="2">
    <citation type="submission" date="2014-03" db="EMBL/GenBank/DDBJ databases">
        <title>The Genome Sequence of Anncaliia algerae insect isolate PRA339.</title>
        <authorList>
            <consortium name="The Broad Institute Genome Sequencing Platform"/>
            <consortium name="The Broad Institute Genome Sequencing Center for Infectious Disease"/>
            <person name="Cuomo C."/>
            <person name="Becnel J."/>
            <person name="Sanscrainte N."/>
            <person name="Walker B."/>
            <person name="Young S.K."/>
            <person name="Zeng Q."/>
            <person name="Gargeya S."/>
            <person name="Fitzgerald M."/>
            <person name="Haas B."/>
            <person name="Abouelleil A."/>
            <person name="Alvarado L."/>
            <person name="Arachchi H.M."/>
            <person name="Berlin A.M."/>
            <person name="Chapman S.B."/>
            <person name="Dewar J."/>
            <person name="Goldberg J."/>
            <person name="Griggs A."/>
            <person name="Gujja S."/>
            <person name="Hansen M."/>
            <person name="Howarth C."/>
            <person name="Imamovic A."/>
            <person name="Larimer J."/>
            <person name="McCowan C."/>
            <person name="Murphy C."/>
            <person name="Neiman D."/>
            <person name="Pearson M."/>
            <person name="Priest M."/>
            <person name="Roberts A."/>
            <person name="Saif S."/>
            <person name="Shea T."/>
            <person name="Sisk P."/>
            <person name="Sykes S."/>
            <person name="Wortman J."/>
            <person name="Nusbaum C."/>
            <person name="Birren B."/>
        </authorList>
    </citation>
    <scope>NUCLEOTIDE SEQUENCE [LARGE SCALE GENOMIC DNA]</scope>
    <source>
        <strain evidence="2 3">PRA339</strain>
    </source>
</reference>
<protein>
    <submittedName>
        <fullName evidence="2">Uncharacterized protein</fullName>
    </submittedName>
</protein>
<evidence type="ECO:0000313" key="2">
    <source>
        <dbReference type="EMBL" id="KCZ80067.1"/>
    </source>
</evidence>
<dbReference type="OrthoDB" id="2190705at2759"/>
<evidence type="ECO:0000256" key="1">
    <source>
        <dbReference type="SAM" id="Phobius"/>
    </source>
</evidence>
<feature type="transmembrane region" description="Helical" evidence="1">
    <location>
        <begin position="52"/>
        <end position="74"/>
    </location>
</feature>
<keyword evidence="1" id="KW-0472">Membrane</keyword>
<feature type="transmembrane region" description="Helical" evidence="1">
    <location>
        <begin position="86"/>
        <end position="107"/>
    </location>
</feature>
<keyword evidence="3" id="KW-1185">Reference proteome</keyword>
<feature type="transmembrane region" description="Helical" evidence="1">
    <location>
        <begin position="166"/>
        <end position="184"/>
    </location>
</feature>
<gene>
    <name evidence="2" type="ORF">H312_02523</name>
</gene>
<dbReference type="AlphaFoldDB" id="A0A059EZ08"/>
<name>A0A059EZ08_9MICR</name>
<dbReference type="EMBL" id="KK365206">
    <property type="protein sequence ID" value="KCZ80067.1"/>
    <property type="molecule type" value="Genomic_DNA"/>
</dbReference>
<dbReference type="Proteomes" id="UP000030655">
    <property type="component" value="Unassembled WGS sequence"/>
</dbReference>
<keyword evidence="1" id="KW-0812">Transmembrane</keyword>
<proteinExistence type="predicted"/>
<organism evidence="2 3">
    <name type="scientific">Anncaliia algerae PRA339</name>
    <dbReference type="NCBI Taxonomy" id="1288291"/>
    <lineage>
        <taxon>Eukaryota</taxon>
        <taxon>Fungi</taxon>
        <taxon>Fungi incertae sedis</taxon>
        <taxon>Microsporidia</taxon>
        <taxon>Tubulinosematoidea</taxon>
        <taxon>Tubulinosematidae</taxon>
        <taxon>Anncaliia</taxon>
    </lineage>
</organism>
<dbReference type="VEuPathDB" id="MicrosporidiaDB:H312_02523"/>
<dbReference type="HOGENOM" id="CLU_1234722_0_0_1"/>
<accession>A0A059EZ08</accession>
<reference evidence="3" key="1">
    <citation type="submission" date="2013-02" db="EMBL/GenBank/DDBJ databases">
        <authorList>
            <consortium name="The Broad Institute Genome Sequencing Platform"/>
            <person name="Cuomo C."/>
            <person name="Becnel J."/>
            <person name="Sanscrainte N."/>
            <person name="Walker B."/>
            <person name="Young S.K."/>
            <person name="Zeng Q."/>
            <person name="Gargeya S."/>
            <person name="Fitzgerald M."/>
            <person name="Haas B."/>
            <person name="Abouelleil A."/>
            <person name="Alvarado L."/>
            <person name="Arachchi H.M."/>
            <person name="Berlin A.M."/>
            <person name="Chapman S.B."/>
            <person name="Dewar J."/>
            <person name="Goldberg J."/>
            <person name="Griggs A."/>
            <person name="Gujja S."/>
            <person name="Hansen M."/>
            <person name="Howarth C."/>
            <person name="Imamovic A."/>
            <person name="Larimer J."/>
            <person name="McCowan C."/>
            <person name="Murphy C."/>
            <person name="Neiman D."/>
            <person name="Pearson M."/>
            <person name="Priest M."/>
            <person name="Roberts A."/>
            <person name="Saif S."/>
            <person name="Shea T."/>
            <person name="Sisk P."/>
            <person name="Sykes S."/>
            <person name="Wortman J."/>
            <person name="Nusbaum C."/>
            <person name="Birren B."/>
        </authorList>
    </citation>
    <scope>NUCLEOTIDE SEQUENCE [LARGE SCALE GENOMIC DNA]</scope>
    <source>
        <strain evidence="3">PRA339</strain>
    </source>
</reference>